<dbReference type="AlphaFoldDB" id="L0R6C7"/>
<evidence type="ECO:0000313" key="1">
    <source>
        <dbReference type="EMBL" id="CCO13677.1"/>
    </source>
</evidence>
<organism evidence="1">
    <name type="scientific">Homo sapiens</name>
    <name type="common">Human</name>
    <dbReference type="NCBI Taxonomy" id="9606"/>
    <lineage>
        <taxon>Eukaryota</taxon>
        <taxon>Metazoa</taxon>
        <taxon>Chordata</taxon>
        <taxon>Craniata</taxon>
        <taxon>Vertebrata</taxon>
        <taxon>Euteleostomi</taxon>
        <taxon>Mammalia</taxon>
        <taxon>Eutheria</taxon>
        <taxon>Euarchontoglires</taxon>
        <taxon>Primates</taxon>
        <taxon>Haplorrhini</taxon>
        <taxon>Catarrhini</taxon>
        <taxon>Hominidae</taxon>
        <taxon>Homo</taxon>
    </lineage>
</organism>
<gene>
    <name evidence="1" type="primary">AQP4</name>
</gene>
<name>L0R6C7_HUMAN</name>
<sequence>MLTPTSRYEQFTENLPLWQLKMEVWGAQTTLSNNIKANINSHKHYRICKFRTFYT</sequence>
<accession>L0R6C7</accession>
<dbReference type="EMBL" id="HF547966">
    <property type="protein sequence ID" value="CCO13677.1"/>
    <property type="molecule type" value="Genomic_DNA"/>
</dbReference>
<protein>
    <submittedName>
        <fullName evidence="1">Alternative protein AQP4</fullName>
    </submittedName>
</protein>
<dbReference type="OrthoDB" id="3222at2759"/>
<reference evidence="1" key="1">
    <citation type="submission" date="2012-10" db="EMBL/GenBank/DDBJ databases">
        <title>Direct identification of alternative open reading frame translation products in human.</title>
        <authorList>
            <person name="Vanderperre B."/>
            <person name="Lucier J.-F."/>
            <person name="Motard J."/>
            <person name="Tremblay G."/>
            <person name="Vanderperre S."/>
            <person name="Wisztorski M."/>
            <person name="Salzet M."/>
            <person name="Boisvert F.-M."/>
            <person name="Roucou X."/>
        </authorList>
    </citation>
    <scope>NUCLEOTIDE SEQUENCE</scope>
</reference>
<dbReference type="ChiTaRS" id="AQP4">
    <property type="organism name" value="human"/>
</dbReference>
<proteinExistence type="predicted"/>